<accession>A0A2M8LYX7</accession>
<evidence type="ECO:0000313" key="2">
    <source>
        <dbReference type="EMBL" id="PJE97152.1"/>
    </source>
</evidence>
<keyword evidence="3" id="KW-1185">Reference proteome</keyword>
<evidence type="ECO:0000256" key="1">
    <source>
        <dbReference type="SAM" id="MobiDB-lite"/>
    </source>
</evidence>
<dbReference type="EMBL" id="PGGW01000049">
    <property type="protein sequence ID" value="PJE97152.1"/>
    <property type="molecule type" value="Genomic_DNA"/>
</dbReference>
<evidence type="ECO:0000313" key="3">
    <source>
        <dbReference type="Proteomes" id="UP000230407"/>
    </source>
</evidence>
<dbReference type="AlphaFoldDB" id="A0A2M8LYX7"/>
<protein>
    <submittedName>
        <fullName evidence="2">Uncharacterized protein</fullName>
    </submittedName>
</protein>
<comment type="caution">
    <text evidence="2">The sequence shown here is derived from an EMBL/GenBank/DDBJ whole genome shotgun (WGS) entry which is preliminary data.</text>
</comment>
<dbReference type="RefSeq" id="WP_100202354.1">
    <property type="nucleotide sequence ID" value="NZ_PGGW01000049.1"/>
</dbReference>
<feature type="region of interest" description="Disordered" evidence="1">
    <location>
        <begin position="112"/>
        <end position="150"/>
    </location>
</feature>
<proteinExistence type="predicted"/>
<sequence length="150" mass="17208">MSTDDKWTPDHLRSRTDRAIHLEQRRAQLQPIVDDLRRLSREMEAEVKELDAIEGDFPGQARLRAWHVTRPLFKAADDVERALLDLISFNARYQRSYEELPGKRAEKRLRKELAKGGQRQAIESSPAGEETAPDKKAQFGDVFNGLRKGA</sequence>
<organism evidence="2 3">
    <name type="scientific">Streptomyces carminius</name>
    <dbReference type="NCBI Taxonomy" id="2665496"/>
    <lineage>
        <taxon>Bacteria</taxon>
        <taxon>Bacillati</taxon>
        <taxon>Actinomycetota</taxon>
        <taxon>Actinomycetes</taxon>
        <taxon>Kitasatosporales</taxon>
        <taxon>Streptomycetaceae</taxon>
        <taxon>Streptomyces</taxon>
    </lineage>
</organism>
<dbReference type="Proteomes" id="UP000230407">
    <property type="component" value="Unassembled WGS sequence"/>
</dbReference>
<gene>
    <name evidence="2" type="ORF">CUT44_14325</name>
</gene>
<name>A0A2M8LYX7_9ACTN</name>
<reference evidence="2 3" key="1">
    <citation type="submission" date="2017-11" db="EMBL/GenBank/DDBJ databases">
        <title>Streptomyces carmine sp. nov., a novel actinomycete isolated from Sophora alopecuroides in Xinjiang, China.</title>
        <authorList>
            <person name="Wang Y."/>
            <person name="Luo X."/>
            <person name="Wan C."/>
            <person name="Zhang L."/>
        </authorList>
    </citation>
    <scope>NUCLEOTIDE SEQUENCE [LARGE SCALE GENOMIC DNA]</scope>
    <source>
        <strain evidence="2 3">TRM SA0054</strain>
    </source>
</reference>